<protein>
    <recommendedName>
        <fullName evidence="3">Plastid lipid-associated protein/fibrillin conserved domain-containing protein</fullName>
    </recommendedName>
</protein>
<keyword evidence="2" id="KW-1185">Reference proteome</keyword>
<sequence>MPRLTKAASQTRFQALEYQTSELKKDLNLLLDKLGFPQSVLPGEDERKAAIDKVVQRLEALTPVPEPLMWPNVPGEGVPGVSPLLLGEWELVYASNGTVVTRSAPAQLLLQASRLPGVGISDITQVLKVNEVGALVASNSAVFGFGPVGSWQVGIEGVWRDSGDGKTARVLFDQVSVRPVTALGLPVPGWAPPLTLATGGTTGAGQSRSGADWITTFVDRDMRVGRGRTGNTFLFKRKASHA</sequence>
<comment type="caution">
    <text evidence="1">The sequence shown here is derived from an EMBL/GenBank/DDBJ whole genome shotgun (WGS) entry which is preliminary data.</text>
</comment>
<dbReference type="InterPro" id="IPR039633">
    <property type="entry name" value="PAP"/>
</dbReference>
<reference evidence="1" key="1">
    <citation type="journal article" date="2020" name="bioRxiv">
        <title>Comparative genomics of Chlamydomonas.</title>
        <authorList>
            <person name="Craig R.J."/>
            <person name="Hasan A.R."/>
            <person name="Ness R.W."/>
            <person name="Keightley P.D."/>
        </authorList>
    </citation>
    <scope>NUCLEOTIDE SEQUENCE</scope>
    <source>
        <strain evidence="1">CCAP 11/173</strain>
    </source>
</reference>
<dbReference type="OrthoDB" id="526861at2759"/>
<gene>
    <name evidence="1" type="ORF">HYH02_004075</name>
</gene>
<dbReference type="AlphaFoldDB" id="A0A836B961"/>
<evidence type="ECO:0000313" key="2">
    <source>
        <dbReference type="Proteomes" id="UP000613740"/>
    </source>
</evidence>
<evidence type="ECO:0008006" key="3">
    <source>
        <dbReference type="Google" id="ProtNLM"/>
    </source>
</evidence>
<name>A0A836B961_9CHLO</name>
<organism evidence="1 2">
    <name type="scientific">Chlamydomonas schloesseri</name>
    <dbReference type="NCBI Taxonomy" id="2026947"/>
    <lineage>
        <taxon>Eukaryota</taxon>
        <taxon>Viridiplantae</taxon>
        <taxon>Chlorophyta</taxon>
        <taxon>core chlorophytes</taxon>
        <taxon>Chlorophyceae</taxon>
        <taxon>CS clade</taxon>
        <taxon>Chlamydomonadales</taxon>
        <taxon>Chlamydomonadaceae</taxon>
        <taxon>Chlamydomonas</taxon>
    </lineage>
</organism>
<dbReference type="PANTHER" id="PTHR31906">
    <property type="entry name" value="PLASTID-LIPID-ASSOCIATED PROTEIN 4, CHLOROPLASTIC-RELATED"/>
    <property type="match status" value="1"/>
</dbReference>
<dbReference type="Proteomes" id="UP000613740">
    <property type="component" value="Unassembled WGS sequence"/>
</dbReference>
<accession>A0A836B961</accession>
<proteinExistence type="predicted"/>
<evidence type="ECO:0000313" key="1">
    <source>
        <dbReference type="EMBL" id="KAG2451477.1"/>
    </source>
</evidence>
<dbReference type="EMBL" id="JAEHOD010000008">
    <property type="protein sequence ID" value="KAG2451477.1"/>
    <property type="molecule type" value="Genomic_DNA"/>
</dbReference>